<dbReference type="EMBL" id="JARBHB010000001">
    <property type="protein sequence ID" value="KAJ8895558.1"/>
    <property type="molecule type" value="Genomic_DNA"/>
</dbReference>
<dbReference type="Proteomes" id="UP001159363">
    <property type="component" value="Chromosome 1"/>
</dbReference>
<accession>A0ABQ9IFV2</accession>
<dbReference type="InterPro" id="IPR043502">
    <property type="entry name" value="DNA/RNA_pol_sf"/>
</dbReference>
<feature type="domain" description="Reverse transcriptase" evidence="1">
    <location>
        <begin position="276"/>
        <end position="390"/>
    </location>
</feature>
<evidence type="ECO:0000313" key="3">
    <source>
        <dbReference type="Proteomes" id="UP001159363"/>
    </source>
</evidence>
<evidence type="ECO:0000313" key="2">
    <source>
        <dbReference type="EMBL" id="KAJ8895558.1"/>
    </source>
</evidence>
<dbReference type="PANTHER" id="PTHR37984:SF9">
    <property type="entry name" value="INTEGRASE CATALYTIC DOMAIN-CONTAINING PROTEIN"/>
    <property type="match status" value="1"/>
</dbReference>
<name>A0ABQ9IFV2_9NEOP</name>
<gene>
    <name evidence="2" type="ORF">PR048_000894</name>
</gene>
<dbReference type="InterPro" id="IPR043128">
    <property type="entry name" value="Rev_trsase/Diguanyl_cyclase"/>
</dbReference>
<dbReference type="PANTHER" id="PTHR37984">
    <property type="entry name" value="PROTEIN CBG26694"/>
    <property type="match status" value="1"/>
</dbReference>
<dbReference type="Pfam" id="PF00078">
    <property type="entry name" value="RVT_1"/>
    <property type="match status" value="1"/>
</dbReference>
<protein>
    <recommendedName>
        <fullName evidence="1">Reverse transcriptase domain-containing protein</fullName>
    </recommendedName>
</protein>
<proteinExistence type="predicted"/>
<keyword evidence="3" id="KW-1185">Reference proteome</keyword>
<dbReference type="CDD" id="cd01647">
    <property type="entry name" value="RT_LTR"/>
    <property type="match status" value="1"/>
</dbReference>
<reference evidence="2 3" key="1">
    <citation type="submission" date="2023-02" db="EMBL/GenBank/DDBJ databases">
        <title>LHISI_Scaffold_Assembly.</title>
        <authorList>
            <person name="Stuart O.P."/>
            <person name="Cleave R."/>
            <person name="Magrath M.J.L."/>
            <person name="Mikheyev A.S."/>
        </authorList>
    </citation>
    <scope>NUCLEOTIDE SEQUENCE [LARGE SCALE GENOMIC DNA]</scope>
    <source>
        <strain evidence="2">Daus_M_001</strain>
        <tissue evidence="2">Leg muscle</tissue>
    </source>
</reference>
<dbReference type="Gene3D" id="3.30.70.270">
    <property type="match status" value="1"/>
</dbReference>
<comment type="caution">
    <text evidence="2">The sequence shown here is derived from an EMBL/GenBank/DDBJ whole genome shotgun (WGS) entry which is preliminary data.</text>
</comment>
<dbReference type="SUPFAM" id="SSF56672">
    <property type="entry name" value="DNA/RNA polymerases"/>
    <property type="match status" value="1"/>
</dbReference>
<dbReference type="InterPro" id="IPR000477">
    <property type="entry name" value="RT_dom"/>
</dbReference>
<dbReference type="InterPro" id="IPR050951">
    <property type="entry name" value="Retrovirus_Pol_polyprotein"/>
</dbReference>
<dbReference type="Gene3D" id="3.10.10.10">
    <property type="entry name" value="HIV Type 1 Reverse Transcriptase, subunit A, domain 1"/>
    <property type="match status" value="1"/>
</dbReference>
<evidence type="ECO:0000259" key="1">
    <source>
        <dbReference type="Pfam" id="PF00078"/>
    </source>
</evidence>
<sequence>MLISTRGFAAARFVLTSIFTTIKSVACTRSIYSIRGQPMLLLWPIKLSVSVVVSLGIGLVCKAGGRSNQVNVFNVTGNGQNRQSENDTREDVFIRGLWLNALGKDKWTTTIKIVDFEKSENFLIDTGADVSCVPTSVVPEQMLQIGKKTEEPISGSDGSCLKVINLFQRYVWWLRYVRNVVWPREFNKVSVPLVNRLGKMKGTVKIVLKDGAKPFVQSVPRTMPIPLLNKFKAELYGLIQLDIIEPVMEPKKWVASIVVVPIGNAVHICGDYIVLESKLALLKEVKYFLKIDANSSFYQIELAKESQVLTTFIMSFGRYYFKWLPFGISCAPEYISNRITQVLENIPRVVFHVYDILIYASTISEHDSPLREVLCRLQNESITINKCKSVLK</sequence>
<dbReference type="InterPro" id="IPR001969">
    <property type="entry name" value="Aspartic_peptidase_AS"/>
</dbReference>
<dbReference type="PROSITE" id="PS00141">
    <property type="entry name" value="ASP_PROTEASE"/>
    <property type="match status" value="1"/>
</dbReference>
<organism evidence="2 3">
    <name type="scientific">Dryococelus australis</name>
    <dbReference type="NCBI Taxonomy" id="614101"/>
    <lineage>
        <taxon>Eukaryota</taxon>
        <taxon>Metazoa</taxon>
        <taxon>Ecdysozoa</taxon>
        <taxon>Arthropoda</taxon>
        <taxon>Hexapoda</taxon>
        <taxon>Insecta</taxon>
        <taxon>Pterygota</taxon>
        <taxon>Neoptera</taxon>
        <taxon>Polyneoptera</taxon>
        <taxon>Phasmatodea</taxon>
        <taxon>Verophasmatodea</taxon>
        <taxon>Anareolatae</taxon>
        <taxon>Phasmatidae</taxon>
        <taxon>Eurycanthinae</taxon>
        <taxon>Dryococelus</taxon>
    </lineage>
</organism>